<dbReference type="GO" id="GO:0003865">
    <property type="term" value="F:3-oxo-5-alpha-steroid 4-dehydrogenase activity"/>
    <property type="evidence" value="ECO:0007669"/>
    <property type="project" value="InterPro"/>
</dbReference>
<dbReference type="Pfam" id="PF02544">
    <property type="entry name" value="Steroid_dh"/>
    <property type="match status" value="1"/>
</dbReference>
<evidence type="ECO:0000259" key="7">
    <source>
        <dbReference type="Pfam" id="PF02544"/>
    </source>
</evidence>
<evidence type="ECO:0000256" key="3">
    <source>
        <dbReference type="ARBA" id="ARBA00022692"/>
    </source>
</evidence>
<evidence type="ECO:0000256" key="4">
    <source>
        <dbReference type="ARBA" id="ARBA00022989"/>
    </source>
</evidence>
<dbReference type="GO" id="GO:0008202">
    <property type="term" value="P:steroid metabolic process"/>
    <property type="evidence" value="ECO:0007669"/>
    <property type="project" value="InterPro"/>
</dbReference>
<keyword evidence="5 6" id="KW-0472">Membrane</keyword>
<dbReference type="InterPro" id="IPR001104">
    <property type="entry name" value="3-oxo-5_a-steroid_4-DH_C"/>
</dbReference>
<dbReference type="InterPro" id="IPR016636">
    <property type="entry name" value="3-oxo-5-alpha-steroid_4-DH"/>
</dbReference>
<dbReference type="PROSITE" id="PS50244">
    <property type="entry name" value="S5A_REDUCTASE"/>
    <property type="match status" value="1"/>
</dbReference>
<evidence type="ECO:0000313" key="8">
    <source>
        <dbReference type="EMBL" id="BAM81621.1"/>
    </source>
</evidence>
<evidence type="ECO:0000256" key="5">
    <source>
        <dbReference type="ARBA" id="ARBA00023136"/>
    </source>
</evidence>
<feature type="transmembrane region" description="Helical" evidence="6">
    <location>
        <begin position="154"/>
        <end position="172"/>
    </location>
</feature>
<feature type="transmembrane region" description="Helical" evidence="6">
    <location>
        <begin position="9"/>
        <end position="27"/>
    </location>
</feature>
<gene>
    <name evidence="8" type="ORF">CYME_CMO284C</name>
</gene>
<feature type="transmembrane region" description="Helical" evidence="6">
    <location>
        <begin position="85"/>
        <end position="104"/>
    </location>
</feature>
<dbReference type="Proteomes" id="UP000007014">
    <property type="component" value="Chromosome 15"/>
</dbReference>
<dbReference type="EMBL" id="AP006497">
    <property type="protein sequence ID" value="BAM81621.1"/>
    <property type="molecule type" value="Genomic_DNA"/>
</dbReference>
<reference evidence="8 9" key="1">
    <citation type="journal article" date="2004" name="Nature">
        <title>Genome sequence of the ultrasmall unicellular red alga Cyanidioschyzon merolae 10D.</title>
        <authorList>
            <person name="Matsuzaki M."/>
            <person name="Misumi O."/>
            <person name="Shin-i T."/>
            <person name="Maruyama S."/>
            <person name="Takahara M."/>
            <person name="Miyagishima S."/>
            <person name="Mori T."/>
            <person name="Nishida K."/>
            <person name="Yagisawa F."/>
            <person name="Nishida K."/>
            <person name="Yoshida Y."/>
            <person name="Nishimura Y."/>
            <person name="Nakao S."/>
            <person name="Kobayashi T."/>
            <person name="Momoyama Y."/>
            <person name="Higashiyama T."/>
            <person name="Minoda A."/>
            <person name="Sano M."/>
            <person name="Nomoto H."/>
            <person name="Oishi K."/>
            <person name="Hayashi H."/>
            <person name="Ohta F."/>
            <person name="Nishizaka S."/>
            <person name="Haga S."/>
            <person name="Miura S."/>
            <person name="Morishita T."/>
            <person name="Kabeya Y."/>
            <person name="Terasawa K."/>
            <person name="Suzuki Y."/>
            <person name="Ishii Y."/>
            <person name="Asakawa S."/>
            <person name="Takano H."/>
            <person name="Ohta N."/>
            <person name="Kuroiwa H."/>
            <person name="Tanaka K."/>
            <person name="Shimizu N."/>
            <person name="Sugano S."/>
            <person name="Sato N."/>
            <person name="Nozaki H."/>
            <person name="Ogasawara N."/>
            <person name="Kohara Y."/>
            <person name="Kuroiwa T."/>
        </authorList>
    </citation>
    <scope>NUCLEOTIDE SEQUENCE [LARGE SCALE GENOMIC DNA]</scope>
    <source>
        <strain evidence="8 9">10D</strain>
    </source>
</reference>
<dbReference type="InterPro" id="IPR039357">
    <property type="entry name" value="SRD5A/TECR"/>
</dbReference>
<proteinExistence type="inferred from homology"/>
<dbReference type="GeneID" id="16995772"/>
<comment type="subcellular location">
    <subcellularLocation>
        <location evidence="1">Membrane</location>
        <topology evidence="1">Multi-pass membrane protein</topology>
    </subcellularLocation>
</comment>
<dbReference type="GO" id="GO:0016020">
    <property type="term" value="C:membrane"/>
    <property type="evidence" value="ECO:0007669"/>
    <property type="project" value="UniProtKB-SubCell"/>
</dbReference>
<dbReference type="OMA" id="PEEWYTD"/>
<protein>
    <submittedName>
        <fullName evidence="8">Probable 3-oxo-5-alpha-steroid 4-dehydrogenase</fullName>
    </submittedName>
</protein>
<accession>M1UUQ8</accession>
<dbReference type="Gramene" id="CMO284CT">
    <property type="protein sequence ID" value="CMO284CT"/>
    <property type="gene ID" value="CMO284C"/>
</dbReference>
<reference evidence="8 9" key="2">
    <citation type="journal article" date="2007" name="BMC Biol.">
        <title>A 100%-complete sequence reveals unusually simple genomic features in the hot-spring red alga Cyanidioschyzon merolae.</title>
        <authorList>
            <person name="Nozaki H."/>
            <person name="Takano H."/>
            <person name="Misumi O."/>
            <person name="Terasawa K."/>
            <person name="Matsuzaki M."/>
            <person name="Maruyama S."/>
            <person name="Nishida K."/>
            <person name="Yagisawa F."/>
            <person name="Yoshida Y."/>
            <person name="Fujiwara T."/>
            <person name="Takio S."/>
            <person name="Tamura K."/>
            <person name="Chung S.J."/>
            <person name="Nakamura S."/>
            <person name="Kuroiwa H."/>
            <person name="Tanaka K."/>
            <person name="Sato N."/>
            <person name="Kuroiwa T."/>
        </authorList>
    </citation>
    <scope>NUCLEOTIDE SEQUENCE [LARGE SCALE GENOMIC DNA]</scope>
    <source>
        <strain evidence="8 9">10D</strain>
    </source>
</reference>
<name>M1UUQ8_CYAM1</name>
<evidence type="ECO:0000256" key="6">
    <source>
        <dbReference type="SAM" id="Phobius"/>
    </source>
</evidence>
<comment type="similarity">
    <text evidence="2">Belongs to the steroid 5-alpha reductase family.</text>
</comment>
<dbReference type="PIRSF" id="PIRSF015596">
    <property type="entry name" value="5_alpha-SR2"/>
    <property type="match status" value="1"/>
</dbReference>
<dbReference type="OrthoDB" id="5788137at2759"/>
<evidence type="ECO:0000313" key="9">
    <source>
        <dbReference type="Proteomes" id="UP000007014"/>
    </source>
</evidence>
<feature type="domain" description="3-oxo-5-alpha-steroid 4-dehydrogenase C-terminal" evidence="7">
    <location>
        <begin position="117"/>
        <end position="266"/>
    </location>
</feature>
<dbReference type="Gene3D" id="1.20.120.1630">
    <property type="match status" value="1"/>
</dbReference>
<organism evidence="8 9">
    <name type="scientific">Cyanidioschyzon merolae (strain NIES-3377 / 10D)</name>
    <name type="common">Unicellular red alga</name>
    <dbReference type="NCBI Taxonomy" id="280699"/>
    <lineage>
        <taxon>Eukaryota</taxon>
        <taxon>Rhodophyta</taxon>
        <taxon>Bangiophyceae</taxon>
        <taxon>Cyanidiales</taxon>
        <taxon>Cyanidiaceae</taxon>
        <taxon>Cyanidioschyzon</taxon>
    </lineage>
</organism>
<feature type="transmembrane region" description="Helical" evidence="6">
    <location>
        <begin position="116"/>
        <end position="134"/>
    </location>
</feature>
<feature type="transmembrane region" description="Helical" evidence="6">
    <location>
        <begin position="47"/>
        <end position="64"/>
    </location>
</feature>
<feature type="transmembrane region" description="Helical" evidence="6">
    <location>
        <begin position="215"/>
        <end position="235"/>
    </location>
</feature>
<dbReference type="RefSeq" id="XP_005537657.1">
    <property type="nucleotide sequence ID" value="XM_005537600.1"/>
</dbReference>
<keyword evidence="4 6" id="KW-1133">Transmembrane helix</keyword>
<evidence type="ECO:0000256" key="1">
    <source>
        <dbReference type="ARBA" id="ARBA00004141"/>
    </source>
</evidence>
<dbReference type="eggNOG" id="KOG1638">
    <property type="taxonomic scope" value="Eukaryota"/>
</dbReference>
<dbReference type="PANTHER" id="PTHR10556:SF35">
    <property type="entry name" value="3-OXO-5-ALPHA-STEROID 4-DEHYDROGENASE FAMILY PROTEIN"/>
    <property type="match status" value="1"/>
</dbReference>
<keyword evidence="9" id="KW-1185">Reference proteome</keyword>
<dbReference type="PANTHER" id="PTHR10556">
    <property type="entry name" value="3-OXO-5-ALPHA-STEROID 4-DEHYDROGENASE"/>
    <property type="match status" value="1"/>
</dbReference>
<dbReference type="HOGENOM" id="CLU_065395_1_0_1"/>
<dbReference type="AlphaFoldDB" id="M1UUQ8"/>
<evidence type="ECO:0000256" key="2">
    <source>
        <dbReference type="ARBA" id="ARBA00007742"/>
    </source>
</evidence>
<dbReference type="KEGG" id="cme:CYME_CMO284C"/>
<sequence>MNLLSDDALLWSWIALAVLVFPVLFLVSAPYGRHLRTGWGPTLRSDLGWIIQESPSFLIMAVYLTRWLRQRTDKLLKLGFDEREWMTVTLAFCWLVHYANRAFVFPLRMRGGSKPTTFTVVSTAILFCVINTYLNAKALFVYELVIRSRRSLDWAFCSGLLLWVCGLIGNWHSDAITRALRRNPEEIKEKRYAIPYGGLYRYVSAPNYFSEFVEWTGFAIAAQTWAAFSFALWTFSNLYPRARSNHQWYLENFAEYKSLNRNAFFPNPLKSAAVRARAPQRRGASSHQQKSR</sequence>
<keyword evidence="3 6" id="KW-0812">Transmembrane</keyword>